<organism evidence="6 7">
    <name type="scientific">Comamonas thiooxydans</name>
    <dbReference type="NCBI Taxonomy" id="363952"/>
    <lineage>
        <taxon>Bacteria</taxon>
        <taxon>Pseudomonadati</taxon>
        <taxon>Pseudomonadota</taxon>
        <taxon>Betaproteobacteria</taxon>
        <taxon>Burkholderiales</taxon>
        <taxon>Comamonadaceae</taxon>
        <taxon>Comamonas</taxon>
    </lineage>
</organism>
<dbReference type="SMART" id="SM00421">
    <property type="entry name" value="HTH_LUXR"/>
    <property type="match status" value="1"/>
</dbReference>
<dbReference type="PANTHER" id="PTHR44688">
    <property type="entry name" value="DNA-BINDING TRANSCRIPTIONAL ACTIVATOR DEVR_DOSR"/>
    <property type="match status" value="1"/>
</dbReference>
<evidence type="ECO:0000259" key="4">
    <source>
        <dbReference type="PROSITE" id="PS50043"/>
    </source>
</evidence>
<keyword evidence="1" id="KW-0805">Transcription regulation</keyword>
<evidence type="ECO:0000313" key="7">
    <source>
        <dbReference type="Proteomes" id="UP000029549"/>
    </source>
</evidence>
<evidence type="ECO:0000313" key="5">
    <source>
        <dbReference type="EMBL" id="KGH00676.1"/>
    </source>
</evidence>
<reference evidence="7 8" key="1">
    <citation type="submission" date="2013-09" db="EMBL/GenBank/DDBJ databases">
        <title>High correlation between genotypes and phenotypes of environmental bacteria Comamonas testosteroni strains.</title>
        <authorList>
            <person name="Liu L."/>
            <person name="Zhu W."/>
            <person name="Xia X."/>
            <person name="Xu B."/>
            <person name="Luo M."/>
            <person name="Wang G."/>
        </authorList>
    </citation>
    <scope>NUCLEOTIDE SEQUENCE [LARGE SCALE GENOMIC DNA]</scope>
    <source>
        <strain evidence="6 7">DF2</strain>
        <strain evidence="5 8">JL14</strain>
    </source>
</reference>
<dbReference type="PROSITE" id="PS50043">
    <property type="entry name" value="HTH_LUXR_2"/>
    <property type="match status" value="1"/>
</dbReference>
<dbReference type="PRINTS" id="PR00038">
    <property type="entry name" value="HTHLUXR"/>
</dbReference>
<evidence type="ECO:0000256" key="3">
    <source>
        <dbReference type="ARBA" id="ARBA00023163"/>
    </source>
</evidence>
<proteinExistence type="predicted"/>
<gene>
    <name evidence="5" type="ORF">P245_00300</name>
    <name evidence="6" type="ORF">P608_12565</name>
</gene>
<evidence type="ECO:0000256" key="1">
    <source>
        <dbReference type="ARBA" id="ARBA00023015"/>
    </source>
</evidence>
<dbReference type="CDD" id="cd06170">
    <property type="entry name" value="LuxR_C_like"/>
    <property type="match status" value="1"/>
</dbReference>
<evidence type="ECO:0000256" key="2">
    <source>
        <dbReference type="ARBA" id="ARBA00023125"/>
    </source>
</evidence>
<dbReference type="EMBL" id="AWTP01000111">
    <property type="protein sequence ID" value="KGH11427.1"/>
    <property type="molecule type" value="Genomic_DNA"/>
</dbReference>
<dbReference type="Pfam" id="PF00196">
    <property type="entry name" value="GerE"/>
    <property type="match status" value="1"/>
</dbReference>
<dbReference type="GO" id="GO:0006355">
    <property type="term" value="P:regulation of DNA-templated transcription"/>
    <property type="evidence" value="ECO:0007669"/>
    <property type="project" value="InterPro"/>
</dbReference>
<comment type="caution">
    <text evidence="6">The sequence shown here is derived from an EMBL/GenBank/DDBJ whole genome shotgun (WGS) entry which is preliminary data.</text>
</comment>
<dbReference type="AlphaFoldDB" id="A0A0E3CG13"/>
<dbReference type="EMBL" id="AWTN01000001">
    <property type="protein sequence ID" value="KGH00676.1"/>
    <property type="molecule type" value="Genomic_DNA"/>
</dbReference>
<name>A0A0E3CG13_9BURK</name>
<dbReference type="Proteomes" id="UP000029549">
    <property type="component" value="Unassembled WGS sequence"/>
</dbReference>
<feature type="domain" description="HTH luxR-type" evidence="4">
    <location>
        <begin position="209"/>
        <end position="272"/>
    </location>
</feature>
<evidence type="ECO:0000313" key="6">
    <source>
        <dbReference type="EMBL" id="KGH11427.1"/>
    </source>
</evidence>
<dbReference type="InterPro" id="IPR000792">
    <property type="entry name" value="Tscrpt_reg_LuxR_C"/>
</dbReference>
<protein>
    <submittedName>
        <fullName evidence="6">LuxR family transcriptional regulator</fullName>
    </submittedName>
</protein>
<dbReference type="GO" id="GO:0003677">
    <property type="term" value="F:DNA binding"/>
    <property type="evidence" value="ECO:0007669"/>
    <property type="project" value="UniProtKB-KW"/>
</dbReference>
<keyword evidence="7" id="KW-1185">Reference proteome</keyword>
<dbReference type="InterPro" id="IPR016032">
    <property type="entry name" value="Sig_transdc_resp-reg_C-effctor"/>
</dbReference>
<dbReference type="Gene3D" id="1.10.10.10">
    <property type="entry name" value="Winged helix-like DNA-binding domain superfamily/Winged helix DNA-binding domain"/>
    <property type="match status" value="1"/>
</dbReference>
<dbReference type="Proteomes" id="UP000029567">
    <property type="component" value="Unassembled WGS sequence"/>
</dbReference>
<dbReference type="InterPro" id="IPR036388">
    <property type="entry name" value="WH-like_DNA-bd_sf"/>
</dbReference>
<keyword evidence="3" id="KW-0804">Transcription</keyword>
<evidence type="ECO:0000313" key="8">
    <source>
        <dbReference type="Proteomes" id="UP000029567"/>
    </source>
</evidence>
<dbReference type="PANTHER" id="PTHR44688:SF16">
    <property type="entry name" value="DNA-BINDING TRANSCRIPTIONAL ACTIVATOR DEVR_DOSR"/>
    <property type="match status" value="1"/>
</dbReference>
<sequence>MRTWKLPSTTDAMPAGDRAQASGMAQASTLLAGLVEHLGQSCFAQAALEQLSAIAPTASLSVYRIGSCRPRLFLSASQGVADTTRQCWSAYLSGPQHEDRSWGQEWHGHMRTPGARNLVHVQANEVTPLHRQCVYDAHDVAERISIAEPGADGSVFAVNLYRHAHQKPFADRHLSDFADLSSALMALTHKHLALTADMAGGDERWPARLRELAPGLTARELEVCLRLLRGMTQDGIAADLGLSAATVKTYRNRAFVRLDIHHRHQLFALLVE</sequence>
<accession>A0A0E3CG13</accession>
<dbReference type="SUPFAM" id="SSF46894">
    <property type="entry name" value="C-terminal effector domain of the bipartite response regulators"/>
    <property type="match status" value="1"/>
</dbReference>
<keyword evidence="2" id="KW-0238">DNA-binding</keyword>